<protein>
    <submittedName>
        <fullName evidence="5">Putative ABC transport system ATP-binding protein</fullName>
    </submittedName>
</protein>
<dbReference type="InterPro" id="IPR017871">
    <property type="entry name" value="ABC_transporter-like_CS"/>
</dbReference>
<dbReference type="OrthoDB" id="9791546at2"/>
<dbReference type="GO" id="GO:0005524">
    <property type="term" value="F:ATP binding"/>
    <property type="evidence" value="ECO:0007669"/>
    <property type="project" value="UniProtKB-KW"/>
</dbReference>
<dbReference type="GO" id="GO:0022857">
    <property type="term" value="F:transmembrane transporter activity"/>
    <property type="evidence" value="ECO:0007669"/>
    <property type="project" value="UniProtKB-ARBA"/>
</dbReference>
<reference evidence="6" key="1">
    <citation type="submission" date="2016-10" db="EMBL/GenBank/DDBJ databases">
        <authorList>
            <person name="Varghese N."/>
            <person name="Submissions S."/>
        </authorList>
    </citation>
    <scope>NUCLEOTIDE SEQUENCE [LARGE SCALE GENOMIC DNA]</scope>
    <source>
        <strain evidence="6">CGMCC 1.11012</strain>
    </source>
</reference>
<name>A0A1G8JAC0_9BACL</name>
<evidence type="ECO:0000313" key="6">
    <source>
        <dbReference type="Proteomes" id="UP000199050"/>
    </source>
</evidence>
<dbReference type="InterPro" id="IPR015854">
    <property type="entry name" value="ABC_transpr_LolD-like"/>
</dbReference>
<keyword evidence="6" id="KW-1185">Reference proteome</keyword>
<dbReference type="EMBL" id="FNDX01000004">
    <property type="protein sequence ID" value="SDI28218.1"/>
    <property type="molecule type" value="Genomic_DNA"/>
</dbReference>
<keyword evidence="1" id="KW-0813">Transport</keyword>
<keyword evidence="2" id="KW-0547">Nucleotide-binding</keyword>
<dbReference type="PROSITE" id="PS00211">
    <property type="entry name" value="ABC_TRANSPORTER_1"/>
    <property type="match status" value="1"/>
</dbReference>
<proteinExistence type="predicted"/>
<dbReference type="FunFam" id="3.40.50.300:FF:000032">
    <property type="entry name" value="Export ABC transporter ATP-binding protein"/>
    <property type="match status" value="1"/>
</dbReference>
<dbReference type="PANTHER" id="PTHR24220:SF86">
    <property type="entry name" value="ABC TRANSPORTER ABCH.1"/>
    <property type="match status" value="1"/>
</dbReference>
<dbReference type="PANTHER" id="PTHR24220">
    <property type="entry name" value="IMPORT ATP-BINDING PROTEIN"/>
    <property type="match status" value="1"/>
</dbReference>
<feature type="domain" description="ABC transporter" evidence="4">
    <location>
        <begin position="5"/>
        <end position="244"/>
    </location>
</feature>
<dbReference type="Gene3D" id="3.40.50.300">
    <property type="entry name" value="P-loop containing nucleotide triphosphate hydrolases"/>
    <property type="match status" value="1"/>
</dbReference>
<evidence type="ECO:0000313" key="5">
    <source>
        <dbReference type="EMBL" id="SDI28218.1"/>
    </source>
</evidence>
<dbReference type="InterPro" id="IPR017911">
    <property type="entry name" value="MacB-like_ATP-bd"/>
</dbReference>
<dbReference type="PROSITE" id="PS50893">
    <property type="entry name" value="ABC_TRANSPORTER_2"/>
    <property type="match status" value="1"/>
</dbReference>
<dbReference type="SUPFAM" id="SSF52540">
    <property type="entry name" value="P-loop containing nucleoside triphosphate hydrolases"/>
    <property type="match status" value="1"/>
</dbReference>
<evidence type="ECO:0000256" key="2">
    <source>
        <dbReference type="ARBA" id="ARBA00022741"/>
    </source>
</evidence>
<dbReference type="RefSeq" id="WP_090712936.1">
    <property type="nucleotide sequence ID" value="NZ_CBCSKY010000004.1"/>
</dbReference>
<organism evidence="5 6">
    <name type="scientific">Paenibacillus typhae</name>
    <dbReference type="NCBI Taxonomy" id="1174501"/>
    <lineage>
        <taxon>Bacteria</taxon>
        <taxon>Bacillati</taxon>
        <taxon>Bacillota</taxon>
        <taxon>Bacilli</taxon>
        <taxon>Bacillales</taxon>
        <taxon>Paenibacillaceae</taxon>
        <taxon>Paenibacillus</taxon>
    </lineage>
</organism>
<dbReference type="GO" id="GO:0016887">
    <property type="term" value="F:ATP hydrolysis activity"/>
    <property type="evidence" value="ECO:0007669"/>
    <property type="project" value="InterPro"/>
</dbReference>
<dbReference type="Pfam" id="PF00005">
    <property type="entry name" value="ABC_tran"/>
    <property type="match status" value="1"/>
</dbReference>
<dbReference type="CDD" id="cd03255">
    <property type="entry name" value="ABC_MJ0796_LolCDE_FtsE"/>
    <property type="match status" value="1"/>
</dbReference>
<dbReference type="InterPro" id="IPR003439">
    <property type="entry name" value="ABC_transporter-like_ATP-bd"/>
</dbReference>
<gene>
    <name evidence="5" type="ORF">SAMN05216192_104135</name>
</gene>
<dbReference type="STRING" id="1174501.SAMN05216192_104135"/>
<accession>A0A1G8JAC0</accession>
<dbReference type="InterPro" id="IPR027417">
    <property type="entry name" value="P-loop_NTPase"/>
</dbReference>
<keyword evidence="3 5" id="KW-0067">ATP-binding</keyword>
<dbReference type="GO" id="GO:0098796">
    <property type="term" value="C:membrane protein complex"/>
    <property type="evidence" value="ECO:0007669"/>
    <property type="project" value="UniProtKB-ARBA"/>
</dbReference>
<sequence length="252" mass="27821">MKKIIAADHIEKVYGHGGERRKVLNGVSVSINEGEFVSVMGPSGSGKSTLLFAVSGMDTVDSGKVFFDGRELSALQENELADLRRRRMGFVFQQPTLLKNMNLLDNIILPAMRDHRKNVKKITERARALMKKTGIEGLEKRDITQVSGGQLQRAGICRALLGSPQILFGDEPTGALNQEAAEGIMSLLAEINEAGTAVMLVTHDARIAAKTERILFMCDGQIVSEMQLPRFRGTELEARMERVVLRMRELGI</sequence>
<dbReference type="SMART" id="SM00382">
    <property type="entry name" value="AAA"/>
    <property type="match status" value="1"/>
</dbReference>
<dbReference type="InterPro" id="IPR003593">
    <property type="entry name" value="AAA+_ATPase"/>
</dbReference>
<dbReference type="GO" id="GO:0005886">
    <property type="term" value="C:plasma membrane"/>
    <property type="evidence" value="ECO:0007669"/>
    <property type="project" value="TreeGrafter"/>
</dbReference>
<evidence type="ECO:0000259" key="4">
    <source>
        <dbReference type="PROSITE" id="PS50893"/>
    </source>
</evidence>
<dbReference type="AlphaFoldDB" id="A0A1G8JAC0"/>
<evidence type="ECO:0000256" key="3">
    <source>
        <dbReference type="ARBA" id="ARBA00022840"/>
    </source>
</evidence>
<dbReference type="Proteomes" id="UP000199050">
    <property type="component" value="Unassembled WGS sequence"/>
</dbReference>
<evidence type="ECO:0000256" key="1">
    <source>
        <dbReference type="ARBA" id="ARBA00022448"/>
    </source>
</evidence>